<comment type="caution">
    <text evidence="2">The sequence shown here is derived from an EMBL/GenBank/DDBJ whole genome shotgun (WGS) entry which is preliminary data.</text>
</comment>
<gene>
    <name evidence="3" type="ORF">PF005_g17895</name>
    <name evidence="2" type="ORF">PF006_g18652</name>
</gene>
<reference evidence="4 5" key="1">
    <citation type="submission" date="2018-08" db="EMBL/GenBank/DDBJ databases">
        <title>Genomic investigation of the strawberry pathogen Phytophthora fragariae indicates pathogenicity is determined by transcriptional variation in three key races.</title>
        <authorList>
            <person name="Adams T.M."/>
            <person name="Armitage A.D."/>
            <person name="Sobczyk M.K."/>
            <person name="Bates H.J."/>
            <person name="Dunwell J.M."/>
            <person name="Nellist C.F."/>
            <person name="Harrison R.J."/>
        </authorList>
    </citation>
    <scope>NUCLEOTIDE SEQUENCE [LARGE SCALE GENOMIC DNA]</scope>
    <source>
        <strain evidence="3 4">NOV-27</strain>
        <strain evidence="2 5">NOV-5</strain>
    </source>
</reference>
<evidence type="ECO:0000256" key="1">
    <source>
        <dbReference type="SAM" id="MobiDB-lite"/>
    </source>
</evidence>
<dbReference type="EMBL" id="QXGB01001262">
    <property type="protein sequence ID" value="KAE9193908.1"/>
    <property type="molecule type" value="Genomic_DNA"/>
</dbReference>
<accession>A0A6A3SKQ2</accession>
<protein>
    <submittedName>
        <fullName evidence="2">Uncharacterized protein</fullName>
    </submittedName>
</protein>
<dbReference type="Proteomes" id="UP000433483">
    <property type="component" value="Unassembled WGS sequence"/>
</dbReference>
<feature type="compositionally biased region" description="Basic and acidic residues" evidence="1">
    <location>
        <begin position="118"/>
        <end position="127"/>
    </location>
</feature>
<feature type="region of interest" description="Disordered" evidence="1">
    <location>
        <begin position="105"/>
        <end position="127"/>
    </location>
</feature>
<name>A0A6A3SKQ2_9STRA</name>
<dbReference type="EMBL" id="QXGA01001470">
    <property type="protein sequence ID" value="KAE9118191.1"/>
    <property type="molecule type" value="Genomic_DNA"/>
</dbReference>
<dbReference type="OrthoDB" id="126844at2759"/>
<proteinExistence type="predicted"/>
<evidence type="ECO:0000313" key="3">
    <source>
        <dbReference type="EMBL" id="KAE9193908.1"/>
    </source>
</evidence>
<keyword evidence="4" id="KW-1185">Reference proteome</keyword>
<evidence type="ECO:0000313" key="5">
    <source>
        <dbReference type="Proteomes" id="UP000440732"/>
    </source>
</evidence>
<dbReference type="Proteomes" id="UP000440732">
    <property type="component" value="Unassembled WGS sequence"/>
</dbReference>
<evidence type="ECO:0000313" key="2">
    <source>
        <dbReference type="EMBL" id="KAE9118191.1"/>
    </source>
</evidence>
<evidence type="ECO:0000313" key="4">
    <source>
        <dbReference type="Proteomes" id="UP000433483"/>
    </source>
</evidence>
<dbReference type="AlphaFoldDB" id="A0A6A3SKQ2"/>
<sequence length="148" mass="16730">MENQSNKSQWFSCELSKNDFVSSKNALPCASAVDYVKCLQQALDSDLSESSDVKRELIKIGGGSVRLEVTMEFRSLCSTWTIENKFELKPGTVKRIHSLEMKVREQREMLEDPPESDTELKPTRKDASSNVCLRTRGRNVNCVGEILP</sequence>
<organism evidence="2 5">
    <name type="scientific">Phytophthora fragariae</name>
    <dbReference type="NCBI Taxonomy" id="53985"/>
    <lineage>
        <taxon>Eukaryota</taxon>
        <taxon>Sar</taxon>
        <taxon>Stramenopiles</taxon>
        <taxon>Oomycota</taxon>
        <taxon>Peronosporomycetes</taxon>
        <taxon>Peronosporales</taxon>
        <taxon>Peronosporaceae</taxon>
        <taxon>Phytophthora</taxon>
    </lineage>
</organism>